<keyword evidence="3" id="KW-0732">Signal</keyword>
<accession>A0A3P3XEZ8</accession>
<comment type="similarity">
    <text evidence="2">Belongs to the bacterial solute-binding protein 2 family.</text>
</comment>
<dbReference type="InterPro" id="IPR028082">
    <property type="entry name" value="Peripla_BP_I"/>
</dbReference>
<evidence type="ECO:0000313" key="6">
    <source>
        <dbReference type="EMBL" id="SLM09766.1"/>
    </source>
</evidence>
<gene>
    <name evidence="6" type="primary">xylF</name>
    <name evidence="6" type="ORF">SPIROBIBN47_10061</name>
</gene>
<keyword evidence="4" id="KW-0472">Membrane</keyword>
<evidence type="ECO:0000256" key="2">
    <source>
        <dbReference type="ARBA" id="ARBA00007639"/>
    </source>
</evidence>
<dbReference type="GO" id="GO:0030246">
    <property type="term" value="F:carbohydrate binding"/>
    <property type="evidence" value="ECO:0007669"/>
    <property type="project" value="TreeGrafter"/>
</dbReference>
<organism evidence="6">
    <name type="scientific">uncultured spirochete</name>
    <dbReference type="NCBI Taxonomy" id="156406"/>
    <lineage>
        <taxon>Bacteria</taxon>
        <taxon>Pseudomonadati</taxon>
        <taxon>Spirochaetota</taxon>
        <taxon>Spirochaetia</taxon>
        <taxon>Spirochaetales</taxon>
        <taxon>environmental samples</taxon>
    </lineage>
</organism>
<dbReference type="Gene3D" id="3.40.50.2300">
    <property type="match status" value="2"/>
</dbReference>
<dbReference type="CDD" id="cd19991">
    <property type="entry name" value="PBP1_ABC_xylose_binding"/>
    <property type="match status" value="1"/>
</dbReference>
<dbReference type="EMBL" id="FWDM01000001">
    <property type="protein sequence ID" value="SLM09766.1"/>
    <property type="molecule type" value="Genomic_DNA"/>
</dbReference>
<keyword evidence="4" id="KW-0812">Transmembrane</keyword>
<dbReference type="InterPro" id="IPR025997">
    <property type="entry name" value="SBP_2_dom"/>
</dbReference>
<feature type="domain" description="Periplasmic binding protein" evidence="5">
    <location>
        <begin position="56"/>
        <end position="312"/>
    </location>
</feature>
<feature type="transmembrane region" description="Helical" evidence="4">
    <location>
        <begin position="21"/>
        <end position="39"/>
    </location>
</feature>
<dbReference type="GO" id="GO:0030288">
    <property type="term" value="C:outer membrane-bounded periplasmic space"/>
    <property type="evidence" value="ECO:0007669"/>
    <property type="project" value="TreeGrafter"/>
</dbReference>
<dbReference type="PANTHER" id="PTHR30036">
    <property type="entry name" value="D-XYLOSE-BINDING PERIPLASMIC PROTEIN"/>
    <property type="match status" value="1"/>
</dbReference>
<evidence type="ECO:0000256" key="1">
    <source>
        <dbReference type="ARBA" id="ARBA00004196"/>
    </source>
</evidence>
<evidence type="ECO:0000256" key="4">
    <source>
        <dbReference type="SAM" id="Phobius"/>
    </source>
</evidence>
<reference evidence="6" key="1">
    <citation type="submission" date="2017-02" db="EMBL/GenBank/DDBJ databases">
        <authorList>
            <person name="Regsiter A."/>
            <person name="William W."/>
        </authorList>
    </citation>
    <scope>NUCLEOTIDE SEQUENCE</scope>
    <source>
        <strain evidence="6">Bib</strain>
    </source>
</reference>
<dbReference type="InterPro" id="IPR050555">
    <property type="entry name" value="Bact_Solute-Bind_Prot2"/>
</dbReference>
<proteinExistence type="inferred from homology"/>
<evidence type="ECO:0000259" key="5">
    <source>
        <dbReference type="Pfam" id="PF13407"/>
    </source>
</evidence>
<dbReference type="PANTHER" id="PTHR30036:SF1">
    <property type="entry name" value="D-XYLOSE-BINDING PERIPLASMIC PROTEIN"/>
    <property type="match status" value="1"/>
</dbReference>
<dbReference type="AlphaFoldDB" id="A0A3P3XEZ8"/>
<comment type="subcellular location">
    <subcellularLocation>
        <location evidence="1">Cell envelope</location>
    </subcellularLocation>
</comment>
<sequence>MHNAKHMLQHGPKHVHQFGNFYFSLLIILFAASLSLNLVSCSKARKPIGDRAPIVGFSLDSLVVERWRRDVDSFTKAAHDLGAEVVLRVANQDANTQISQVKELLNQGIDALVIIPNDAEKLTEVCREAKRRGVPVMSYDRLVHNADVDLYISFDNEKVGSLQAQAASEAVPSGTYIIVNGAITDNNAFMINKGFHTVLDPLIQSGRIRLAGEIWPSDWISDEVRTRFETLLQPGQKIDAVLCGNDMLAETVISVLSENRMVGKTIVTGQDAELAACQRIAEGSQFATIYKPIDALALKAAGFAVMMARGEKVRYDNKIDDGHYKVPYIALEPILVTAKTLGSTVIKDGFHTREDVYRNVKR</sequence>
<evidence type="ECO:0000256" key="3">
    <source>
        <dbReference type="ARBA" id="ARBA00022729"/>
    </source>
</evidence>
<dbReference type="SUPFAM" id="SSF53822">
    <property type="entry name" value="Periplasmic binding protein-like I"/>
    <property type="match status" value="1"/>
</dbReference>
<protein>
    <submittedName>
        <fullName evidence="6">D-xylose transporter subunit periplasmic-binding component of ABC superfamily</fullName>
    </submittedName>
</protein>
<keyword evidence="4" id="KW-1133">Transmembrane helix</keyword>
<dbReference type="Pfam" id="PF13407">
    <property type="entry name" value="Peripla_BP_4"/>
    <property type="match status" value="1"/>
</dbReference>
<name>A0A3P3XEZ8_9SPIR</name>